<feature type="transmembrane region" description="Helical" evidence="7">
    <location>
        <begin position="157"/>
        <end position="181"/>
    </location>
</feature>
<protein>
    <recommendedName>
        <fullName evidence="8">Rhodopsin domain-containing protein</fullName>
    </recommendedName>
</protein>
<feature type="compositionally biased region" description="Polar residues" evidence="6">
    <location>
        <begin position="328"/>
        <end position="348"/>
    </location>
</feature>
<organism evidence="9 10">
    <name type="scientific">Cladonia borealis</name>
    <dbReference type="NCBI Taxonomy" id="184061"/>
    <lineage>
        <taxon>Eukaryota</taxon>
        <taxon>Fungi</taxon>
        <taxon>Dikarya</taxon>
        <taxon>Ascomycota</taxon>
        <taxon>Pezizomycotina</taxon>
        <taxon>Lecanoromycetes</taxon>
        <taxon>OSLEUM clade</taxon>
        <taxon>Lecanoromycetidae</taxon>
        <taxon>Lecanorales</taxon>
        <taxon>Lecanorineae</taxon>
        <taxon>Cladoniaceae</taxon>
        <taxon>Cladonia</taxon>
    </lineage>
</organism>
<evidence type="ECO:0000256" key="2">
    <source>
        <dbReference type="ARBA" id="ARBA00022692"/>
    </source>
</evidence>
<evidence type="ECO:0000313" key="10">
    <source>
        <dbReference type="Proteomes" id="UP001166286"/>
    </source>
</evidence>
<evidence type="ECO:0000256" key="3">
    <source>
        <dbReference type="ARBA" id="ARBA00022989"/>
    </source>
</evidence>
<dbReference type="GO" id="GO:0016020">
    <property type="term" value="C:membrane"/>
    <property type="evidence" value="ECO:0007669"/>
    <property type="project" value="UniProtKB-SubCell"/>
</dbReference>
<feature type="transmembrane region" description="Helical" evidence="7">
    <location>
        <begin position="267"/>
        <end position="289"/>
    </location>
</feature>
<dbReference type="InterPro" id="IPR049326">
    <property type="entry name" value="Rhodopsin_dom_fungi"/>
</dbReference>
<evidence type="ECO:0000256" key="6">
    <source>
        <dbReference type="SAM" id="MobiDB-lite"/>
    </source>
</evidence>
<evidence type="ECO:0000256" key="4">
    <source>
        <dbReference type="ARBA" id="ARBA00023136"/>
    </source>
</evidence>
<feature type="transmembrane region" description="Helical" evidence="7">
    <location>
        <begin position="201"/>
        <end position="221"/>
    </location>
</feature>
<feature type="transmembrane region" description="Helical" evidence="7">
    <location>
        <begin position="76"/>
        <end position="97"/>
    </location>
</feature>
<reference evidence="9" key="1">
    <citation type="submission" date="2023-03" db="EMBL/GenBank/DDBJ databases">
        <title>Complete genome of Cladonia borealis.</title>
        <authorList>
            <person name="Park H."/>
        </authorList>
    </citation>
    <scope>NUCLEOTIDE SEQUENCE</scope>
    <source>
        <strain evidence="9">ANT050790</strain>
    </source>
</reference>
<dbReference type="InterPro" id="IPR052337">
    <property type="entry name" value="SAT4-like"/>
</dbReference>
<evidence type="ECO:0000313" key="9">
    <source>
        <dbReference type="EMBL" id="KAK0516328.1"/>
    </source>
</evidence>
<dbReference type="PANTHER" id="PTHR33048">
    <property type="entry name" value="PTH11-LIKE INTEGRAL MEMBRANE PROTEIN (AFU_ORTHOLOGUE AFUA_5G11245)"/>
    <property type="match status" value="1"/>
</dbReference>
<accession>A0AA39V4U0</accession>
<feature type="transmembrane region" description="Helical" evidence="7">
    <location>
        <begin position="233"/>
        <end position="255"/>
    </location>
</feature>
<dbReference type="Pfam" id="PF20684">
    <property type="entry name" value="Fung_rhodopsin"/>
    <property type="match status" value="1"/>
</dbReference>
<feature type="transmembrane region" description="Helical" evidence="7">
    <location>
        <begin position="42"/>
        <end position="64"/>
    </location>
</feature>
<evidence type="ECO:0000259" key="8">
    <source>
        <dbReference type="Pfam" id="PF20684"/>
    </source>
</evidence>
<feature type="region of interest" description="Disordered" evidence="6">
    <location>
        <begin position="328"/>
        <end position="352"/>
    </location>
</feature>
<keyword evidence="10" id="KW-1185">Reference proteome</keyword>
<comment type="subcellular location">
    <subcellularLocation>
        <location evidence="1">Membrane</location>
        <topology evidence="1">Multi-pass membrane protein</topology>
    </subcellularLocation>
</comment>
<dbReference type="PANTHER" id="PTHR33048:SF158">
    <property type="entry name" value="MEMBRANE PROTEIN PTH11-LIKE, PUTATIVE-RELATED"/>
    <property type="match status" value="1"/>
</dbReference>
<proteinExistence type="inferred from homology"/>
<sequence>MSSADSLNLDPQESYALSNTPTIQPPPGVEPNFVNPANHGQALIAVASLFLGLTSIFALARAYVKTCIVRKYSWDDLSLFIGFVGTVSFFVTCFWGTQKGKIGIHEWDVSIVDITSQNLLIPLYLISILLAPTMLFTKVSFFIMYLDVFHLIRWLKISAYIGGIVTALFYGAMTVCSFVFGAAPPHHETTHDMAISLELSVPQSCVGLVIDLYILILPILGVTRLQMSIRRKVGVILVFLSAILACTGSLLSIYYRRKLTQTKDITWALLPVLIVTLLELYIGIIVACMPSASCACRHLSPVYENLKASFLSSPFASIGPKLNRSAQALSKNNSTEHTSCKNDGNPNVRNERPYKHLDDYKHHFPGSPNPASAKIMQTFIGGESHSGIENDGIHLTFEMQQSDYRLGTDVESSTWNAAD</sequence>
<keyword evidence="4 7" id="KW-0472">Membrane</keyword>
<comment type="similarity">
    <text evidence="5">Belongs to the SAT4 family.</text>
</comment>
<feature type="domain" description="Rhodopsin" evidence="8">
    <location>
        <begin position="60"/>
        <end position="292"/>
    </location>
</feature>
<evidence type="ECO:0000256" key="1">
    <source>
        <dbReference type="ARBA" id="ARBA00004141"/>
    </source>
</evidence>
<dbReference type="EMBL" id="JAFEKC020000002">
    <property type="protein sequence ID" value="KAK0516328.1"/>
    <property type="molecule type" value="Genomic_DNA"/>
</dbReference>
<name>A0AA39V4U0_9LECA</name>
<dbReference type="AlphaFoldDB" id="A0AA39V4U0"/>
<gene>
    <name evidence="9" type="ORF">JMJ35_000931</name>
</gene>
<evidence type="ECO:0000256" key="5">
    <source>
        <dbReference type="ARBA" id="ARBA00038359"/>
    </source>
</evidence>
<comment type="caution">
    <text evidence="9">The sequence shown here is derived from an EMBL/GenBank/DDBJ whole genome shotgun (WGS) entry which is preliminary data.</text>
</comment>
<evidence type="ECO:0000256" key="7">
    <source>
        <dbReference type="SAM" id="Phobius"/>
    </source>
</evidence>
<keyword evidence="3 7" id="KW-1133">Transmembrane helix</keyword>
<keyword evidence="2 7" id="KW-0812">Transmembrane</keyword>
<dbReference type="Proteomes" id="UP001166286">
    <property type="component" value="Unassembled WGS sequence"/>
</dbReference>
<feature type="transmembrane region" description="Helical" evidence="7">
    <location>
        <begin position="123"/>
        <end position="145"/>
    </location>
</feature>